<dbReference type="Gene3D" id="1.20.1270.60">
    <property type="entry name" value="Arfaptin homology (AH) domain/BAR domain"/>
    <property type="match status" value="1"/>
</dbReference>
<dbReference type="GO" id="GO:0007165">
    <property type="term" value="P:signal transduction"/>
    <property type="evidence" value="ECO:0007669"/>
    <property type="project" value="InterPro"/>
</dbReference>
<reference evidence="9" key="1">
    <citation type="submission" date="2025-08" db="UniProtKB">
        <authorList>
            <consortium name="Ensembl"/>
        </authorList>
    </citation>
    <scope>IDENTIFICATION</scope>
</reference>
<dbReference type="GO" id="GO:0005856">
    <property type="term" value="C:cytoskeleton"/>
    <property type="evidence" value="ECO:0007669"/>
    <property type="project" value="UniProtKB-SubCell"/>
</dbReference>
<dbReference type="CDD" id="cd11628">
    <property type="entry name" value="HR1_CIP4_FNBP1L"/>
    <property type="match status" value="1"/>
</dbReference>
<dbReference type="PROSITE" id="PS50002">
    <property type="entry name" value="SH3"/>
    <property type="match status" value="1"/>
</dbReference>
<dbReference type="PROSITE" id="PS51860">
    <property type="entry name" value="REM_1"/>
    <property type="match status" value="1"/>
</dbReference>
<evidence type="ECO:0000313" key="10">
    <source>
        <dbReference type="Proteomes" id="UP000694389"/>
    </source>
</evidence>
<evidence type="ECO:0000256" key="3">
    <source>
        <dbReference type="ARBA" id="ARBA00023054"/>
    </source>
</evidence>
<dbReference type="SUPFAM" id="SSF50044">
    <property type="entry name" value="SH3-domain"/>
    <property type="match status" value="1"/>
</dbReference>
<evidence type="ECO:0000256" key="6">
    <source>
        <dbReference type="SAM" id="Coils"/>
    </source>
</evidence>
<dbReference type="Gene3D" id="2.30.30.40">
    <property type="entry name" value="SH3 Domains"/>
    <property type="match status" value="1"/>
</dbReference>
<feature type="domain" description="REM-1" evidence="8">
    <location>
        <begin position="263"/>
        <end position="340"/>
    </location>
</feature>
<dbReference type="CDD" id="cd11911">
    <property type="entry name" value="SH3_CIP4-like"/>
    <property type="match status" value="1"/>
</dbReference>
<evidence type="ECO:0000313" key="9">
    <source>
        <dbReference type="Ensembl" id="ENSDLAP00005072272.1"/>
    </source>
</evidence>
<gene>
    <name evidence="9" type="primary">trip10b</name>
</gene>
<proteinExistence type="predicted"/>
<evidence type="ECO:0000256" key="1">
    <source>
        <dbReference type="ARBA" id="ARBA00004544"/>
    </source>
</evidence>
<dbReference type="SUPFAM" id="SSF103657">
    <property type="entry name" value="BAR/IMD domain-like"/>
    <property type="match status" value="1"/>
</dbReference>
<evidence type="ECO:0000256" key="5">
    <source>
        <dbReference type="PROSITE-ProRule" id="PRU01207"/>
    </source>
</evidence>
<keyword evidence="2 4" id="KW-0728">SH3 domain</keyword>
<feature type="coiled-coil region" evidence="6">
    <location>
        <begin position="270"/>
        <end position="304"/>
    </location>
</feature>
<organism evidence="9 10">
    <name type="scientific">Dicentrarchus labrax</name>
    <name type="common">European seabass</name>
    <name type="synonym">Morone labrax</name>
    <dbReference type="NCBI Taxonomy" id="13489"/>
    <lineage>
        <taxon>Eukaryota</taxon>
        <taxon>Metazoa</taxon>
        <taxon>Chordata</taxon>
        <taxon>Craniata</taxon>
        <taxon>Vertebrata</taxon>
        <taxon>Euteleostomi</taxon>
        <taxon>Actinopterygii</taxon>
        <taxon>Neopterygii</taxon>
        <taxon>Teleostei</taxon>
        <taxon>Neoteleostei</taxon>
        <taxon>Acanthomorphata</taxon>
        <taxon>Eupercaria</taxon>
        <taxon>Moronidae</taxon>
        <taxon>Dicentrarchus</taxon>
    </lineage>
</organism>
<keyword evidence="3 5" id="KW-0175">Coiled coil</keyword>
<sequence length="441" mass="50303">RNLPFHILDHNNRNSTRKDESKFSNHASFQEILNELNDYAGQRELIAENMITAICVELTKYLQDLKQERKTTKKRFAKEWAEAEKATQQAEKIENDLNATRLDAEKAKQHAHSRTHTAEECRSDYAAQLQKYNKEQNFFYYSEIPQIFNKMQDMDERRIRRMAEGYCQFSDIEKKVLPIISKCLEGISAAGVKIDEKKVNDSILFIEQHKSGFERPADVEFEDYTQGIKPATSDSSLNPPKVRAKLWPFSKKHKPPAAEDFSHLPPEQRKKRLQGKIDDITKDLQKAQDQSDALEKMKGVYEQNPQMGDPSSLEPQITETAQNIGRLRGELAKYETWLAEAVGGDESSNTINNNTQHGIVAADQSQNIYTDFEDEFDDIETPVGQCTALYTFEGNSEGTISITEGELLSIMEEDKGDGWMRVLRAGGEEGYIPSSYVKLSP</sequence>
<feature type="coiled-coil region" evidence="6">
    <location>
        <begin position="55"/>
        <end position="110"/>
    </location>
</feature>
<evidence type="ECO:0000256" key="2">
    <source>
        <dbReference type="ARBA" id="ARBA00022443"/>
    </source>
</evidence>
<dbReference type="InterPro" id="IPR036028">
    <property type="entry name" value="SH3-like_dom_sf"/>
</dbReference>
<dbReference type="InterPro" id="IPR011072">
    <property type="entry name" value="HR1_rho-bd"/>
</dbReference>
<name>A0A8P4GEK8_DICLA</name>
<dbReference type="PANTHER" id="PTHR15735:SF17">
    <property type="entry name" value="CDC42-INTERACTING PROTEIN 4"/>
    <property type="match status" value="1"/>
</dbReference>
<evidence type="ECO:0000256" key="4">
    <source>
        <dbReference type="PROSITE-ProRule" id="PRU00192"/>
    </source>
</evidence>
<dbReference type="InterPro" id="IPR057871">
    <property type="entry name" value="HR1_CIP4_FNBP1L"/>
</dbReference>
<dbReference type="PANTHER" id="PTHR15735">
    <property type="entry name" value="FCH AND DOUBLE SH3 DOMAINS PROTEIN"/>
    <property type="match status" value="1"/>
</dbReference>
<keyword evidence="10" id="KW-1185">Reference proteome</keyword>
<feature type="domain" description="SH3" evidence="7">
    <location>
        <begin position="381"/>
        <end position="441"/>
    </location>
</feature>
<dbReference type="InterPro" id="IPR027267">
    <property type="entry name" value="AH/BAR_dom_sf"/>
</dbReference>
<protein>
    <submittedName>
        <fullName evidence="9">Thyroid hormone receptor interactor 10</fullName>
    </submittedName>
</protein>
<evidence type="ECO:0000259" key="8">
    <source>
        <dbReference type="PROSITE" id="PS51860"/>
    </source>
</evidence>
<dbReference type="Ensembl" id="ENSDLAT00005074630.1">
    <property type="protein sequence ID" value="ENSDLAP00005072272.1"/>
    <property type="gene ID" value="ENSDLAG00005019668.2"/>
</dbReference>
<dbReference type="SMART" id="SM00326">
    <property type="entry name" value="SH3"/>
    <property type="match status" value="1"/>
</dbReference>
<reference evidence="9" key="2">
    <citation type="submission" date="2025-09" db="UniProtKB">
        <authorList>
            <consortium name="Ensembl"/>
        </authorList>
    </citation>
    <scope>IDENTIFICATION</scope>
</reference>
<dbReference type="AlphaFoldDB" id="A0A8P4GEK8"/>
<dbReference type="InterPro" id="IPR001452">
    <property type="entry name" value="SH3_domain"/>
</dbReference>
<dbReference type="Gene3D" id="6.10.140.470">
    <property type="match status" value="1"/>
</dbReference>
<dbReference type="InterPro" id="IPR057870">
    <property type="entry name" value="HR1_TOCA"/>
</dbReference>
<dbReference type="Pfam" id="PF00018">
    <property type="entry name" value="SH3_1"/>
    <property type="match status" value="1"/>
</dbReference>
<dbReference type="Proteomes" id="UP000694389">
    <property type="component" value="Unassembled WGS sequence"/>
</dbReference>
<evidence type="ECO:0000259" key="7">
    <source>
        <dbReference type="PROSITE" id="PS50002"/>
    </source>
</evidence>
<accession>A0A8P4GEK8</accession>
<dbReference type="GeneTree" id="ENSGT00950000183047"/>
<dbReference type="GO" id="GO:0005938">
    <property type="term" value="C:cell cortex"/>
    <property type="evidence" value="ECO:0007669"/>
    <property type="project" value="UniProtKB-SubCell"/>
</dbReference>
<dbReference type="Pfam" id="PF25610">
    <property type="entry name" value="HR1_TOCA"/>
    <property type="match status" value="1"/>
</dbReference>
<comment type="subcellular location">
    <subcellularLocation>
        <location evidence="1">Cytoplasm</location>
        <location evidence="1">Cell cortex</location>
    </subcellularLocation>
</comment>